<dbReference type="InParanoid" id="A0A409XNG4"/>
<dbReference type="Proteomes" id="UP000283269">
    <property type="component" value="Unassembled WGS sequence"/>
</dbReference>
<protein>
    <submittedName>
        <fullName evidence="2">Uncharacterized protein</fullName>
    </submittedName>
</protein>
<feature type="compositionally biased region" description="Polar residues" evidence="1">
    <location>
        <begin position="234"/>
        <end position="244"/>
    </location>
</feature>
<proteinExistence type="predicted"/>
<accession>A0A409XNG4</accession>
<evidence type="ECO:0000313" key="3">
    <source>
        <dbReference type="Proteomes" id="UP000283269"/>
    </source>
</evidence>
<dbReference type="EMBL" id="NHYD01001068">
    <property type="protein sequence ID" value="PPQ92288.1"/>
    <property type="molecule type" value="Genomic_DNA"/>
</dbReference>
<gene>
    <name evidence="2" type="ORF">CVT25_008898</name>
</gene>
<feature type="compositionally biased region" description="Low complexity" evidence="1">
    <location>
        <begin position="202"/>
        <end position="222"/>
    </location>
</feature>
<keyword evidence="3" id="KW-1185">Reference proteome</keyword>
<organism evidence="2 3">
    <name type="scientific">Psilocybe cyanescens</name>
    <dbReference type="NCBI Taxonomy" id="93625"/>
    <lineage>
        <taxon>Eukaryota</taxon>
        <taxon>Fungi</taxon>
        <taxon>Dikarya</taxon>
        <taxon>Basidiomycota</taxon>
        <taxon>Agaricomycotina</taxon>
        <taxon>Agaricomycetes</taxon>
        <taxon>Agaricomycetidae</taxon>
        <taxon>Agaricales</taxon>
        <taxon>Agaricineae</taxon>
        <taxon>Strophariaceae</taxon>
        <taxon>Psilocybe</taxon>
    </lineage>
</organism>
<reference evidence="2 3" key="1">
    <citation type="journal article" date="2018" name="Evol. Lett.">
        <title>Horizontal gene cluster transfer increased hallucinogenic mushroom diversity.</title>
        <authorList>
            <person name="Reynolds H.T."/>
            <person name="Vijayakumar V."/>
            <person name="Gluck-Thaler E."/>
            <person name="Korotkin H.B."/>
            <person name="Matheny P.B."/>
            <person name="Slot J.C."/>
        </authorList>
    </citation>
    <scope>NUCLEOTIDE SEQUENCE [LARGE SCALE GENOMIC DNA]</scope>
    <source>
        <strain evidence="2 3">2631</strain>
    </source>
</reference>
<comment type="caution">
    <text evidence="2">The sequence shown here is derived from an EMBL/GenBank/DDBJ whole genome shotgun (WGS) entry which is preliminary data.</text>
</comment>
<evidence type="ECO:0000256" key="1">
    <source>
        <dbReference type="SAM" id="MobiDB-lite"/>
    </source>
</evidence>
<evidence type="ECO:0000313" key="2">
    <source>
        <dbReference type="EMBL" id="PPQ92288.1"/>
    </source>
</evidence>
<name>A0A409XNG4_PSICY</name>
<feature type="region of interest" description="Disordered" evidence="1">
    <location>
        <begin position="73"/>
        <end position="96"/>
    </location>
</feature>
<dbReference type="AlphaFoldDB" id="A0A409XNG4"/>
<sequence>MFLIVKELERAPLAAVSHPVRHRQHVRAMPDLLGSTLTSATVFSFFTRYGKRPYDDEINNEQAVMCENEKMHMSGHRSGHRSGNAGEGDAGDGELSTSTVTSVVDALGLRGRSHWSWINWTLPALEEEAYTTEPLQMPLRDAATGLDLMMVPTKPDLSSDDINVEEIAGVGAGSTPTTHAPGAPVPVPGKTAKGTSCGSANTSDSFTSAHPSSASYSPSSSYPNQPKHIDSSSEDPTQSNASSTYCSVSDDLRFREGHAPYNLDDFDNRALVRYKHIILIDYVNEASFLVYPPPFTTCEKPTIVYRQGHLSRPRTGPYPLMDEESDRLVYLIDQMGEERSAGTKFAVVDFAMICKQ</sequence>
<feature type="region of interest" description="Disordered" evidence="1">
    <location>
        <begin position="171"/>
        <end position="244"/>
    </location>
</feature>